<dbReference type="Proteomes" id="UP000267029">
    <property type="component" value="Unassembled WGS sequence"/>
</dbReference>
<feature type="region of interest" description="Disordered" evidence="1">
    <location>
        <begin position="75"/>
        <end position="97"/>
    </location>
</feature>
<gene>
    <name evidence="2" type="ORF">MCOS_LOCUS8328</name>
</gene>
<accession>A0A0R3UL01</accession>
<dbReference type="AlphaFoldDB" id="A0A0R3UL01"/>
<name>A0A0R3UL01_MESCO</name>
<proteinExistence type="predicted"/>
<reference evidence="2 3" key="2">
    <citation type="submission" date="2018-10" db="EMBL/GenBank/DDBJ databases">
        <authorList>
            <consortium name="Pathogen Informatics"/>
        </authorList>
    </citation>
    <scope>NUCLEOTIDE SEQUENCE [LARGE SCALE GENOMIC DNA]</scope>
</reference>
<dbReference type="EMBL" id="UXSR01005494">
    <property type="protein sequence ID" value="VDD82325.1"/>
    <property type="molecule type" value="Genomic_DNA"/>
</dbReference>
<evidence type="ECO:0000256" key="1">
    <source>
        <dbReference type="SAM" id="MobiDB-lite"/>
    </source>
</evidence>
<organism evidence="4">
    <name type="scientific">Mesocestoides corti</name>
    <name type="common">Flatworm</name>
    <dbReference type="NCBI Taxonomy" id="53468"/>
    <lineage>
        <taxon>Eukaryota</taxon>
        <taxon>Metazoa</taxon>
        <taxon>Spiralia</taxon>
        <taxon>Lophotrochozoa</taxon>
        <taxon>Platyhelminthes</taxon>
        <taxon>Cestoda</taxon>
        <taxon>Eucestoda</taxon>
        <taxon>Cyclophyllidea</taxon>
        <taxon>Mesocestoididae</taxon>
        <taxon>Mesocestoides</taxon>
    </lineage>
</organism>
<dbReference type="WBParaSite" id="MCOS_0000832701-mRNA-1">
    <property type="protein sequence ID" value="MCOS_0000832701-mRNA-1"/>
    <property type="gene ID" value="MCOS_0000832701"/>
</dbReference>
<evidence type="ECO:0000313" key="3">
    <source>
        <dbReference type="Proteomes" id="UP000267029"/>
    </source>
</evidence>
<keyword evidence="3" id="KW-1185">Reference proteome</keyword>
<sequence length="97" mass="11042">MALTYSTDEPALATEELVIFHYNITRRSAWRYNCRQHFEGVRESIVAFALGINHALCPPPPCHVAVLRYLEREQKERKQATSDQNSPVPDLGACDDL</sequence>
<protein>
    <submittedName>
        <fullName evidence="4">ALOG domain-containing protein</fullName>
    </submittedName>
</protein>
<evidence type="ECO:0000313" key="2">
    <source>
        <dbReference type="EMBL" id="VDD82325.1"/>
    </source>
</evidence>
<evidence type="ECO:0000313" key="4">
    <source>
        <dbReference type="WBParaSite" id="MCOS_0000832701-mRNA-1"/>
    </source>
</evidence>
<reference evidence="4" key="1">
    <citation type="submission" date="2017-02" db="UniProtKB">
        <authorList>
            <consortium name="WormBaseParasite"/>
        </authorList>
    </citation>
    <scope>IDENTIFICATION</scope>
</reference>